<evidence type="ECO:0000256" key="6">
    <source>
        <dbReference type="RuleBase" id="RU366058"/>
    </source>
</evidence>
<keyword evidence="4 6" id="KW-1133">Transmembrane helix</keyword>
<feature type="transmembrane region" description="Helical" evidence="6">
    <location>
        <begin position="85"/>
        <end position="107"/>
    </location>
</feature>
<evidence type="ECO:0000256" key="5">
    <source>
        <dbReference type="ARBA" id="ARBA00023136"/>
    </source>
</evidence>
<dbReference type="AlphaFoldDB" id="A0AA49JG60"/>
<protein>
    <recommendedName>
        <fullName evidence="6">TVP38/TMEM64 family membrane protein</fullName>
    </recommendedName>
</protein>
<evidence type="ECO:0000259" key="7">
    <source>
        <dbReference type="Pfam" id="PF09335"/>
    </source>
</evidence>
<sequence length="252" mass="27884">MIALTDTMIFKPTMPFAQVARKHRSTFFFLAWMTLLPLVVSSVVSYGAIRYESVLSAFTLETWAFIGLVSCVTMGLALTPTSLMALLAGYFIGFSALPVVVVAYTIASLVGFQLTHWMDRGTLINTLDQLPSKQARLAQQIRKGIASNQFGLTALARMSPVLPFTMMNVLLPLAGVSLRNYLLAGCLGMLPRTFFLLWVGNQAQEISFLIRHDGNATVQVFLLGMVLITLLGTGYYSKRIFNQQIKKEATQR</sequence>
<evidence type="ECO:0000256" key="3">
    <source>
        <dbReference type="ARBA" id="ARBA00022692"/>
    </source>
</evidence>
<dbReference type="InterPro" id="IPR032816">
    <property type="entry name" value="VTT_dom"/>
</dbReference>
<comment type="subcellular location">
    <subcellularLocation>
        <location evidence="1 6">Cell membrane</location>
        <topology evidence="1 6">Multi-pass membrane protein</topology>
    </subcellularLocation>
</comment>
<keyword evidence="5 6" id="KW-0472">Membrane</keyword>
<feature type="transmembrane region" description="Helical" evidence="6">
    <location>
        <begin position="181"/>
        <end position="200"/>
    </location>
</feature>
<feature type="transmembrane region" description="Helical" evidence="6">
    <location>
        <begin position="27"/>
        <end position="49"/>
    </location>
</feature>
<evidence type="ECO:0000313" key="8">
    <source>
        <dbReference type="EMBL" id="WKN39461.1"/>
    </source>
</evidence>
<feature type="transmembrane region" description="Helical" evidence="6">
    <location>
        <begin position="55"/>
        <end position="78"/>
    </location>
</feature>
<dbReference type="PANTHER" id="PTHR12677">
    <property type="entry name" value="GOLGI APPARATUS MEMBRANE PROTEIN TVP38-RELATED"/>
    <property type="match status" value="1"/>
</dbReference>
<accession>A0AA49JG60</accession>
<feature type="transmembrane region" description="Helical" evidence="6">
    <location>
        <begin position="220"/>
        <end position="237"/>
    </location>
</feature>
<feature type="transmembrane region" description="Helical" evidence="6">
    <location>
        <begin position="154"/>
        <end position="174"/>
    </location>
</feature>
<dbReference type="InterPro" id="IPR015414">
    <property type="entry name" value="TMEM64"/>
</dbReference>
<organism evidence="8">
    <name type="scientific">Roseihalotalea indica</name>
    <dbReference type="NCBI Taxonomy" id="2867963"/>
    <lineage>
        <taxon>Bacteria</taxon>
        <taxon>Pseudomonadati</taxon>
        <taxon>Bacteroidota</taxon>
        <taxon>Cytophagia</taxon>
        <taxon>Cytophagales</taxon>
        <taxon>Catalimonadaceae</taxon>
        <taxon>Roseihalotalea</taxon>
    </lineage>
</organism>
<dbReference type="GO" id="GO:0005886">
    <property type="term" value="C:plasma membrane"/>
    <property type="evidence" value="ECO:0007669"/>
    <property type="project" value="UniProtKB-SubCell"/>
</dbReference>
<evidence type="ECO:0000256" key="1">
    <source>
        <dbReference type="ARBA" id="ARBA00004651"/>
    </source>
</evidence>
<gene>
    <name evidence="8" type="ORF">K4G66_12240</name>
</gene>
<comment type="similarity">
    <text evidence="6">Belongs to the TVP38/TMEM64 family.</text>
</comment>
<dbReference type="Pfam" id="PF09335">
    <property type="entry name" value="VTT_dom"/>
    <property type="match status" value="1"/>
</dbReference>
<keyword evidence="2 6" id="KW-1003">Cell membrane</keyword>
<dbReference type="EMBL" id="CP120682">
    <property type="protein sequence ID" value="WKN39461.1"/>
    <property type="molecule type" value="Genomic_DNA"/>
</dbReference>
<reference evidence="8" key="2">
    <citation type="journal article" date="2024" name="Antonie Van Leeuwenhoek">
        <title>Roseihalotalea indica gen. nov., sp. nov., a halophilic Bacteroidetes from mesopelagic Southwest Indian Ocean with higher carbohydrate metabolic potential.</title>
        <authorList>
            <person name="Chen B."/>
            <person name="Zhang M."/>
            <person name="Lin D."/>
            <person name="Ye J."/>
            <person name="Tang K."/>
        </authorList>
    </citation>
    <scope>NUCLEOTIDE SEQUENCE</scope>
    <source>
        <strain evidence="8">TK19036</strain>
    </source>
</reference>
<evidence type="ECO:0000256" key="4">
    <source>
        <dbReference type="ARBA" id="ARBA00022989"/>
    </source>
</evidence>
<dbReference type="PANTHER" id="PTHR12677:SF59">
    <property type="entry name" value="GOLGI APPARATUS MEMBRANE PROTEIN TVP38-RELATED"/>
    <property type="match status" value="1"/>
</dbReference>
<keyword evidence="3 6" id="KW-0812">Transmembrane</keyword>
<reference evidence="8" key="1">
    <citation type="journal article" date="2023" name="Comput. Struct. Biotechnol. J.">
        <title>Discovery of a novel marine Bacteroidetes with a rich repertoire of carbohydrate-active enzymes.</title>
        <authorList>
            <person name="Chen B."/>
            <person name="Liu G."/>
            <person name="Chen Q."/>
            <person name="Wang H."/>
            <person name="Liu L."/>
            <person name="Tang K."/>
        </authorList>
    </citation>
    <scope>NUCLEOTIDE SEQUENCE</scope>
    <source>
        <strain evidence="8">TK19036</strain>
    </source>
</reference>
<evidence type="ECO:0000256" key="2">
    <source>
        <dbReference type="ARBA" id="ARBA00022475"/>
    </source>
</evidence>
<proteinExistence type="inferred from homology"/>
<name>A0AA49JG60_9BACT</name>
<feature type="domain" description="VTT" evidence="7">
    <location>
        <begin position="80"/>
        <end position="201"/>
    </location>
</feature>